<sequence length="303" mass="33542">MPGSDLTALAVSSGFQREMIEVSLDRIVPLKRLRRDAKLSAKYGQILSSIKCVGLVEPPVVVRDAGHPGQFLLLDGHLRIEALKDLSIGNVECLVAHHDDTYTYNKRVTRLPPVQEHRMIVRAVERGVAASAIAEALGLEVQSVRKRLKLLDGVCVEAAEILRSAPCSMRVFEILRLMLPARQIEAAELMIGQNNFTMMFAKALLAATPPAQLANTRRLARASKNDVSQQLAQMERELAGLQTQVKSVEDSYGSNTLELTIASGYVSRLLANPQVHAWIGANRPEYLIEFQKMSDPQSFRHRA</sequence>
<dbReference type="InterPro" id="IPR011111">
    <property type="entry name" value="Plasmid_RepB"/>
</dbReference>
<dbReference type="EMBL" id="JACLAX010000003">
    <property type="protein sequence ID" value="MBC2668472.1"/>
    <property type="molecule type" value="Genomic_DNA"/>
</dbReference>
<dbReference type="GO" id="GO:0005694">
    <property type="term" value="C:chromosome"/>
    <property type="evidence" value="ECO:0007669"/>
    <property type="project" value="TreeGrafter"/>
</dbReference>
<dbReference type="SUPFAM" id="SSF109709">
    <property type="entry name" value="KorB DNA-binding domain-like"/>
    <property type="match status" value="1"/>
</dbReference>
<dbReference type="PANTHER" id="PTHR33375">
    <property type="entry name" value="CHROMOSOME-PARTITIONING PROTEIN PARB-RELATED"/>
    <property type="match status" value="1"/>
</dbReference>
<proteinExistence type="predicted"/>
<dbReference type="SUPFAM" id="SSF110849">
    <property type="entry name" value="ParB/Sulfiredoxin"/>
    <property type="match status" value="1"/>
</dbReference>
<keyword evidence="4" id="KW-1185">Reference proteome</keyword>
<feature type="coiled-coil region" evidence="1">
    <location>
        <begin position="217"/>
        <end position="251"/>
    </location>
</feature>
<evidence type="ECO:0000259" key="2">
    <source>
        <dbReference type="Pfam" id="PF07506"/>
    </source>
</evidence>
<organism evidence="3 4">
    <name type="scientific">Novosphingobium piscinae</name>
    <dbReference type="NCBI Taxonomy" id="1507448"/>
    <lineage>
        <taxon>Bacteria</taxon>
        <taxon>Pseudomonadati</taxon>
        <taxon>Pseudomonadota</taxon>
        <taxon>Alphaproteobacteria</taxon>
        <taxon>Sphingomonadales</taxon>
        <taxon>Sphingomonadaceae</taxon>
        <taxon>Novosphingobium</taxon>
    </lineage>
</organism>
<name>A0A7X1KPA0_9SPHN</name>
<evidence type="ECO:0000313" key="3">
    <source>
        <dbReference type="EMBL" id="MBC2668472.1"/>
    </source>
</evidence>
<dbReference type="AlphaFoldDB" id="A0A7X1KPA0"/>
<dbReference type="PANTHER" id="PTHR33375:SF1">
    <property type="entry name" value="CHROMOSOME-PARTITIONING PROTEIN PARB-RELATED"/>
    <property type="match status" value="1"/>
</dbReference>
<evidence type="ECO:0000256" key="1">
    <source>
        <dbReference type="SAM" id="Coils"/>
    </source>
</evidence>
<reference evidence="3 4" key="1">
    <citation type="submission" date="2020-08" db="EMBL/GenBank/DDBJ databases">
        <title>The genome sequence of type strain Novosphingobium piscinae KCTC 42194.</title>
        <authorList>
            <person name="Liu Y."/>
        </authorList>
    </citation>
    <scope>NUCLEOTIDE SEQUENCE [LARGE SCALE GENOMIC DNA]</scope>
    <source>
        <strain evidence="3 4">KCTC 42194</strain>
    </source>
</reference>
<protein>
    <submittedName>
        <fullName evidence="3">ParB N-terminal domain-containing protein</fullName>
    </submittedName>
</protein>
<dbReference type="GO" id="GO:0007059">
    <property type="term" value="P:chromosome segregation"/>
    <property type="evidence" value="ECO:0007669"/>
    <property type="project" value="TreeGrafter"/>
</dbReference>
<evidence type="ECO:0000313" key="4">
    <source>
        <dbReference type="Proteomes" id="UP000551327"/>
    </source>
</evidence>
<dbReference type="Gene3D" id="3.90.1530.10">
    <property type="entry name" value="Conserved hypothetical protein from pyrococcus furiosus pfu- 392566-001, ParB domain"/>
    <property type="match status" value="1"/>
</dbReference>
<dbReference type="InterPro" id="IPR036086">
    <property type="entry name" value="ParB/Sulfiredoxin_sf"/>
</dbReference>
<dbReference type="Proteomes" id="UP000551327">
    <property type="component" value="Unassembled WGS sequence"/>
</dbReference>
<keyword evidence="1" id="KW-0175">Coiled coil</keyword>
<gene>
    <name evidence="3" type="ORF">H7F53_04870</name>
</gene>
<feature type="domain" description="RepB plasmid partition" evidence="2">
    <location>
        <begin position="108"/>
        <end position="290"/>
    </location>
</feature>
<comment type="caution">
    <text evidence="3">The sequence shown here is derived from an EMBL/GenBank/DDBJ whole genome shotgun (WGS) entry which is preliminary data.</text>
</comment>
<dbReference type="Gene3D" id="1.10.10.2830">
    <property type="match status" value="1"/>
</dbReference>
<dbReference type="Pfam" id="PF07506">
    <property type="entry name" value="RepB"/>
    <property type="match status" value="1"/>
</dbReference>
<dbReference type="InterPro" id="IPR050336">
    <property type="entry name" value="Chromosome_partition/occlusion"/>
</dbReference>
<accession>A0A7X1KPA0</accession>